<comment type="caution">
    <text evidence="1">The sequence shown here is derived from an EMBL/GenBank/DDBJ whole genome shotgun (WGS) entry which is preliminary data.</text>
</comment>
<sequence length="194" mass="21538">MSSHFPPVLCIAEAVKSTHSRGITSFAGYFLTIESDLAASSYFPSPRQNGYQLSTYHLFNKQHLSAIPQHKLNLWALFHELTSLKHAMIPVTNMGDVGVFSTLRLGFAFKSQSRLLMNKNIQKPNRLKQSFGGSFKVLMNKGLLFASSPYKGTCLEIFSQTESSALTKEKSGSTESLVLAESKVKSTLFPLYAY</sequence>
<protein>
    <submittedName>
        <fullName evidence="1">Uncharacterized protein</fullName>
    </submittedName>
</protein>
<name>W6U232_ECHGR</name>
<accession>W6U232</accession>
<dbReference type="Proteomes" id="UP000019149">
    <property type="component" value="Unassembled WGS sequence"/>
</dbReference>
<dbReference type="KEGG" id="egl:EGR_09966"/>
<evidence type="ECO:0000313" key="2">
    <source>
        <dbReference type="Proteomes" id="UP000019149"/>
    </source>
</evidence>
<gene>
    <name evidence="1" type="ORF">EGR_09966</name>
</gene>
<dbReference type="EMBL" id="APAU02000180">
    <property type="protein sequence ID" value="EUB55165.1"/>
    <property type="molecule type" value="Genomic_DNA"/>
</dbReference>
<dbReference type="RefSeq" id="XP_024346361.1">
    <property type="nucleotide sequence ID" value="XM_024499215.1"/>
</dbReference>
<evidence type="ECO:0000313" key="1">
    <source>
        <dbReference type="EMBL" id="EUB55165.1"/>
    </source>
</evidence>
<keyword evidence="2" id="KW-1185">Reference proteome</keyword>
<dbReference type="GeneID" id="36345681"/>
<dbReference type="AlphaFoldDB" id="W6U232"/>
<dbReference type="CTD" id="36345681"/>
<organism evidence="1 2">
    <name type="scientific">Echinococcus granulosus</name>
    <name type="common">Hydatid tapeworm</name>
    <dbReference type="NCBI Taxonomy" id="6210"/>
    <lineage>
        <taxon>Eukaryota</taxon>
        <taxon>Metazoa</taxon>
        <taxon>Spiralia</taxon>
        <taxon>Lophotrochozoa</taxon>
        <taxon>Platyhelminthes</taxon>
        <taxon>Cestoda</taxon>
        <taxon>Eucestoda</taxon>
        <taxon>Cyclophyllidea</taxon>
        <taxon>Taeniidae</taxon>
        <taxon>Echinococcus</taxon>
        <taxon>Echinococcus granulosus group</taxon>
    </lineage>
</organism>
<reference evidence="1 2" key="1">
    <citation type="journal article" date="2013" name="Nat. Genet.">
        <title>The genome of the hydatid tapeworm Echinococcus granulosus.</title>
        <authorList>
            <person name="Zheng H."/>
            <person name="Zhang W."/>
            <person name="Zhang L."/>
            <person name="Zhang Z."/>
            <person name="Li J."/>
            <person name="Lu G."/>
            <person name="Zhu Y."/>
            <person name="Wang Y."/>
            <person name="Huang Y."/>
            <person name="Liu J."/>
            <person name="Kang H."/>
            <person name="Chen J."/>
            <person name="Wang L."/>
            <person name="Chen A."/>
            <person name="Yu S."/>
            <person name="Gao Z."/>
            <person name="Jin L."/>
            <person name="Gu W."/>
            <person name="Wang Z."/>
            <person name="Zhao L."/>
            <person name="Shi B."/>
            <person name="Wen H."/>
            <person name="Lin R."/>
            <person name="Jones M.K."/>
            <person name="Brejova B."/>
            <person name="Vinar T."/>
            <person name="Zhao G."/>
            <person name="McManus D.P."/>
            <person name="Chen Z."/>
            <person name="Zhou Y."/>
            <person name="Wang S."/>
        </authorList>
    </citation>
    <scope>NUCLEOTIDE SEQUENCE [LARGE SCALE GENOMIC DNA]</scope>
</reference>
<proteinExistence type="predicted"/>